<feature type="compositionally biased region" description="Basic residues" evidence="1">
    <location>
        <begin position="150"/>
        <end position="159"/>
    </location>
</feature>
<feature type="compositionally biased region" description="Low complexity" evidence="1">
    <location>
        <begin position="134"/>
        <end position="149"/>
    </location>
</feature>
<dbReference type="PANTHER" id="PTHR34709">
    <property type="entry name" value="OS10G0396666 PROTEIN"/>
    <property type="match status" value="1"/>
</dbReference>
<keyword evidence="3" id="KW-1185">Reference proteome</keyword>
<name>A0A4U6VU18_SETVI</name>
<evidence type="ECO:0000313" key="3">
    <source>
        <dbReference type="Proteomes" id="UP000298652"/>
    </source>
</evidence>
<accession>A0A4U6VU18</accession>
<dbReference type="EMBL" id="CM016553">
    <property type="protein sequence ID" value="TKW33348.1"/>
    <property type="molecule type" value="Genomic_DNA"/>
</dbReference>
<feature type="region of interest" description="Disordered" evidence="1">
    <location>
        <begin position="89"/>
        <end position="182"/>
    </location>
</feature>
<dbReference type="PANTHER" id="PTHR34709:SF75">
    <property type="entry name" value="FBD DOMAIN-CONTAINING PROTEIN"/>
    <property type="match status" value="1"/>
</dbReference>
<evidence type="ECO:0000256" key="1">
    <source>
        <dbReference type="SAM" id="MobiDB-lite"/>
    </source>
</evidence>
<dbReference type="Proteomes" id="UP000298652">
    <property type="component" value="Chromosome 2"/>
</dbReference>
<gene>
    <name evidence="2" type="ORF">SEVIR_2G228266v2</name>
</gene>
<dbReference type="Gramene" id="TKW33348">
    <property type="protein sequence ID" value="TKW33348"/>
    <property type="gene ID" value="SEVIR_2G228266v2"/>
</dbReference>
<organism evidence="2 3">
    <name type="scientific">Setaria viridis</name>
    <name type="common">Green bristlegrass</name>
    <name type="synonym">Setaria italica subsp. viridis</name>
    <dbReference type="NCBI Taxonomy" id="4556"/>
    <lineage>
        <taxon>Eukaryota</taxon>
        <taxon>Viridiplantae</taxon>
        <taxon>Streptophyta</taxon>
        <taxon>Embryophyta</taxon>
        <taxon>Tracheophyta</taxon>
        <taxon>Spermatophyta</taxon>
        <taxon>Magnoliopsida</taxon>
        <taxon>Liliopsida</taxon>
        <taxon>Poales</taxon>
        <taxon>Poaceae</taxon>
        <taxon>PACMAD clade</taxon>
        <taxon>Panicoideae</taxon>
        <taxon>Panicodae</taxon>
        <taxon>Paniceae</taxon>
        <taxon>Cenchrinae</taxon>
        <taxon>Setaria</taxon>
    </lineage>
</organism>
<sequence>MHRFVIPEISCIALNLQLRCLSCVLGILIIITKKMLVHPNLGAARPRQSFDIRMKTSTKIFRVMIRNPVFLEGEFQFCFLCPKAVHEPKINQPHRPSPDHPTRAHGNGPQRPHSPSPVPTPKQKHKHHWRQSSAAAAPDLPLADATALPPRRRRSRSRSCRPQPTPFGASSLSSGARGGIPATRDLTLEAGHRPPRMPSSLEGGQAQEQENKITLGTYSEGDIAGGCRGSGTDRICGLPDNLLHSIVLRLPGTADAARTSVLARSWRGVWAQLPELMFPPYALTRWSGSRSLVNSRAVFRLQPRSFKHFVHSLCLTFTLLHQNSQRSTGIPAFSLSTTQAAIILQSPGTIFSGW</sequence>
<evidence type="ECO:0000313" key="2">
    <source>
        <dbReference type="EMBL" id="TKW33348.1"/>
    </source>
</evidence>
<proteinExistence type="predicted"/>
<dbReference type="AlphaFoldDB" id="A0A4U6VU18"/>
<evidence type="ECO:0008006" key="4">
    <source>
        <dbReference type="Google" id="ProtNLM"/>
    </source>
</evidence>
<dbReference type="InterPro" id="IPR055312">
    <property type="entry name" value="FBL15-like"/>
</dbReference>
<dbReference type="SUPFAM" id="SSF81383">
    <property type="entry name" value="F-box domain"/>
    <property type="match status" value="1"/>
</dbReference>
<protein>
    <recommendedName>
        <fullName evidence="4">F-box domain-containing protein</fullName>
    </recommendedName>
</protein>
<dbReference type="InterPro" id="IPR036047">
    <property type="entry name" value="F-box-like_dom_sf"/>
</dbReference>
<reference evidence="2" key="1">
    <citation type="submission" date="2019-03" db="EMBL/GenBank/DDBJ databases">
        <title>WGS assembly of Setaria viridis.</title>
        <authorList>
            <person name="Huang P."/>
            <person name="Jenkins J."/>
            <person name="Grimwood J."/>
            <person name="Barry K."/>
            <person name="Healey A."/>
            <person name="Mamidi S."/>
            <person name="Sreedasyam A."/>
            <person name="Shu S."/>
            <person name="Feldman M."/>
            <person name="Wu J."/>
            <person name="Yu Y."/>
            <person name="Chen C."/>
            <person name="Johnson J."/>
            <person name="Rokhsar D."/>
            <person name="Baxter I."/>
            <person name="Schmutz J."/>
            <person name="Brutnell T."/>
            <person name="Kellogg E."/>
        </authorList>
    </citation>
    <scope>NUCLEOTIDE SEQUENCE [LARGE SCALE GENOMIC DNA]</scope>
</reference>